<organism evidence="2 3">
    <name type="scientific">Leptospira ilyithenensis</name>
    <dbReference type="NCBI Taxonomy" id="2484901"/>
    <lineage>
        <taxon>Bacteria</taxon>
        <taxon>Pseudomonadati</taxon>
        <taxon>Spirochaetota</taxon>
        <taxon>Spirochaetia</taxon>
        <taxon>Leptospirales</taxon>
        <taxon>Leptospiraceae</taxon>
        <taxon>Leptospira</taxon>
    </lineage>
</organism>
<protein>
    <recommendedName>
        <fullName evidence="4">Glycosyltransferase RgtA/B/C/D-like domain-containing protein</fullName>
    </recommendedName>
</protein>
<feature type="transmembrane region" description="Helical" evidence="1">
    <location>
        <begin position="325"/>
        <end position="343"/>
    </location>
</feature>
<comment type="caution">
    <text evidence="2">The sequence shown here is derived from an EMBL/GenBank/DDBJ whole genome shotgun (WGS) entry which is preliminary data.</text>
</comment>
<name>A0A4R9LKG6_9LEPT</name>
<keyword evidence="3" id="KW-1185">Reference proteome</keyword>
<reference evidence="2" key="1">
    <citation type="journal article" date="2019" name="PLoS Negl. Trop. Dis.">
        <title>Revisiting the worldwide diversity of Leptospira species in the environment.</title>
        <authorList>
            <person name="Vincent A.T."/>
            <person name="Schiettekatte O."/>
            <person name="Bourhy P."/>
            <person name="Veyrier F.J."/>
            <person name="Picardeau M."/>
        </authorList>
    </citation>
    <scope>NUCLEOTIDE SEQUENCE [LARGE SCALE GENOMIC DNA]</scope>
    <source>
        <strain evidence="2">201400974</strain>
    </source>
</reference>
<dbReference type="OrthoDB" id="3078762at2"/>
<feature type="transmembrane region" description="Helical" evidence="1">
    <location>
        <begin position="350"/>
        <end position="367"/>
    </location>
</feature>
<dbReference type="Proteomes" id="UP000298264">
    <property type="component" value="Unassembled WGS sequence"/>
</dbReference>
<keyword evidence="1" id="KW-0812">Transmembrane</keyword>
<evidence type="ECO:0000313" key="3">
    <source>
        <dbReference type="Proteomes" id="UP000298264"/>
    </source>
</evidence>
<dbReference type="RefSeq" id="WP_135765001.1">
    <property type="nucleotide sequence ID" value="NZ_RQHV01000061.1"/>
</dbReference>
<keyword evidence="1" id="KW-0472">Membrane</keyword>
<sequence>MTNHITFNSVRSVFKNIPFEGLLIFFVTYLTLGYYSFYGLDTYHEGTVFKPSLDVYNGRKIFLETFSHYGALSTYFNAWGMFLLGPYLSSVRLTIVFAYSISFFILFSLFKLYFGRTIAYMLVILGICSIPFVFVCGSNLFLSWSSIYCLPFQSYSLYLIFTLNRKNGFRNSFFIGICTGILFHIKQPVGATLLLALFCANCFYFFQRLLFSFKKGRWNGFVFQSFVFAGFIVINAVMLLLFYSQGNLSSYWEQNIVYALTGAASVQGSFGILLQNLFPGFSHAILFFSVFLAALLLIQNRVLLFFFLSGLFLISNYFFVGLDHLFPLFICGSLLIFLLKMNAVVKPLGAYKYLIFLAFITASWSQFHPNPTPYHRSWSVFPALCVVIIFLKQLTVKSFHLKMALLLLLILSVIYKLEQVVALPVKSFVHVNGGILNGLYVETHTYQSLLNAEAAMKKATLAGGYDENPPVINATNNPYISLLTFNPFNYDPTNFFWLGLPFKLYVNSKSDLTDLLVIRPVIITQTIIGQPFHISMEEKIKKLGFYMASKADIEFSFTPTRELKFWVLTKNSNRNKVNH</sequence>
<evidence type="ECO:0008006" key="4">
    <source>
        <dbReference type="Google" id="ProtNLM"/>
    </source>
</evidence>
<feature type="transmembrane region" description="Helical" evidence="1">
    <location>
        <begin position="373"/>
        <end position="392"/>
    </location>
</feature>
<accession>A0A4R9LKG6</accession>
<evidence type="ECO:0000313" key="2">
    <source>
        <dbReference type="EMBL" id="TGN08022.1"/>
    </source>
</evidence>
<dbReference type="AlphaFoldDB" id="A0A4R9LKG6"/>
<feature type="transmembrane region" description="Helical" evidence="1">
    <location>
        <begin position="399"/>
        <end position="417"/>
    </location>
</feature>
<proteinExistence type="predicted"/>
<gene>
    <name evidence="2" type="ORF">EHS11_13880</name>
</gene>
<feature type="transmembrane region" description="Helical" evidence="1">
    <location>
        <begin position="280"/>
        <end position="297"/>
    </location>
</feature>
<feature type="transmembrane region" description="Helical" evidence="1">
    <location>
        <begin position="221"/>
        <end position="243"/>
    </location>
</feature>
<feature type="transmembrane region" description="Helical" evidence="1">
    <location>
        <begin position="117"/>
        <end position="135"/>
    </location>
</feature>
<dbReference type="EMBL" id="RQHV01000061">
    <property type="protein sequence ID" value="TGN08022.1"/>
    <property type="molecule type" value="Genomic_DNA"/>
</dbReference>
<evidence type="ECO:0000256" key="1">
    <source>
        <dbReference type="SAM" id="Phobius"/>
    </source>
</evidence>
<feature type="transmembrane region" description="Helical" evidence="1">
    <location>
        <begin position="173"/>
        <end position="206"/>
    </location>
</feature>
<keyword evidence="1" id="KW-1133">Transmembrane helix</keyword>
<feature type="transmembrane region" description="Helical" evidence="1">
    <location>
        <begin position="141"/>
        <end position="161"/>
    </location>
</feature>
<feature type="transmembrane region" description="Helical" evidence="1">
    <location>
        <begin position="21"/>
        <end position="40"/>
    </location>
</feature>
<feature type="transmembrane region" description="Helical" evidence="1">
    <location>
        <begin position="255"/>
        <end position="274"/>
    </location>
</feature>
<feature type="transmembrane region" description="Helical" evidence="1">
    <location>
        <begin position="91"/>
        <end position="110"/>
    </location>
</feature>